<accession>A0A8H4L5R3</accession>
<dbReference type="AlphaFoldDB" id="A0A8H4L5R3"/>
<protein>
    <submittedName>
        <fullName evidence="1">F-box domain</fullName>
    </submittedName>
</protein>
<name>A0A8H4L5R3_9HYPO</name>
<comment type="caution">
    <text evidence="1">The sequence shown here is derived from an EMBL/GenBank/DDBJ whole genome shotgun (WGS) entry which is preliminary data.</text>
</comment>
<dbReference type="OrthoDB" id="2520703at2759"/>
<reference evidence="1 2" key="1">
    <citation type="submission" date="2020-01" db="EMBL/GenBank/DDBJ databases">
        <title>Identification and distribution of gene clusters putatively required for synthesis of sphingolipid metabolism inhibitors in phylogenetically diverse species of the filamentous fungus Fusarium.</title>
        <authorList>
            <person name="Kim H.-S."/>
            <person name="Busman M."/>
            <person name="Brown D.W."/>
            <person name="Divon H."/>
            <person name="Uhlig S."/>
            <person name="Proctor R.H."/>
        </authorList>
    </citation>
    <scope>NUCLEOTIDE SEQUENCE [LARGE SCALE GENOMIC DNA]</scope>
    <source>
        <strain evidence="1 2">NRRL 20459</strain>
    </source>
</reference>
<dbReference type="InterPro" id="IPR032675">
    <property type="entry name" value="LRR_dom_sf"/>
</dbReference>
<gene>
    <name evidence="1" type="ORF">FALBO_11065</name>
</gene>
<evidence type="ECO:0000313" key="1">
    <source>
        <dbReference type="EMBL" id="KAF4462125.1"/>
    </source>
</evidence>
<sequence length="478" mass="54877">MALPAKTYALALGLGDLSLREGKATNQGVKGPLNLLDLPYDVVYSIFSKLCYHCQPRDTKSKSTEDDETEHALADRRGLWSLCLTSRASRRMAQPILFHHVFHTRHNSQTTLVRLIRTLNEQPHLDKHVKMLELRSVRGHSLHWDPPFYLKGEESRFIQKVTRSVRLGVPSRELHKYVDQETVMELLLVLLPSLVELRFVVPGSWYRSFRYLAKWHGKRVGADKHFLSSVKKMELLIGEEVSGTYYSKGPDRGPRPTPIEQLLISAAPNLETLSCSMGGLYDMPSLPRLQSLTLLVVGFRNGEIGRVLQNLPSLRCFSYTSFGEFAPSGSEMCEALQSSKDTLEELLIRYNGFEYDFGSDRPPWYLVPSLNDFTRLKHLSIDQDFVWWWKDSPAKLTTLLPQGLETLFLDVLDRGWRDDTNIIFPLAKALYNGASTRLRGVIWGRGCSNRTYLEMDLELMRSKNRRVDENWFINNLQI</sequence>
<evidence type="ECO:0000313" key="2">
    <source>
        <dbReference type="Proteomes" id="UP000554235"/>
    </source>
</evidence>
<keyword evidence="2" id="KW-1185">Reference proteome</keyword>
<dbReference type="EMBL" id="JAADYS010001585">
    <property type="protein sequence ID" value="KAF4462125.1"/>
    <property type="molecule type" value="Genomic_DNA"/>
</dbReference>
<organism evidence="1 2">
    <name type="scientific">Fusarium albosuccineum</name>
    <dbReference type="NCBI Taxonomy" id="1237068"/>
    <lineage>
        <taxon>Eukaryota</taxon>
        <taxon>Fungi</taxon>
        <taxon>Dikarya</taxon>
        <taxon>Ascomycota</taxon>
        <taxon>Pezizomycotina</taxon>
        <taxon>Sordariomycetes</taxon>
        <taxon>Hypocreomycetidae</taxon>
        <taxon>Hypocreales</taxon>
        <taxon>Nectriaceae</taxon>
        <taxon>Fusarium</taxon>
        <taxon>Fusarium decemcellulare species complex</taxon>
    </lineage>
</organism>
<dbReference type="Proteomes" id="UP000554235">
    <property type="component" value="Unassembled WGS sequence"/>
</dbReference>
<proteinExistence type="predicted"/>
<dbReference type="Gene3D" id="3.80.10.10">
    <property type="entry name" value="Ribonuclease Inhibitor"/>
    <property type="match status" value="1"/>
</dbReference>
<dbReference type="SUPFAM" id="SSF52047">
    <property type="entry name" value="RNI-like"/>
    <property type="match status" value="1"/>
</dbReference>